<accession>A0A804QUT5</accession>
<feature type="compositionally biased region" description="Pro residues" evidence="1">
    <location>
        <begin position="1"/>
        <end position="14"/>
    </location>
</feature>
<dbReference type="InParanoid" id="A0A804QUT5"/>
<protein>
    <submittedName>
        <fullName evidence="2">Uncharacterized protein</fullName>
    </submittedName>
</protein>
<dbReference type="Proteomes" id="UP000007305">
    <property type="component" value="Chromosome 8"/>
</dbReference>
<evidence type="ECO:0000256" key="1">
    <source>
        <dbReference type="SAM" id="MobiDB-lite"/>
    </source>
</evidence>
<reference evidence="2" key="2">
    <citation type="submission" date="2019-07" db="EMBL/GenBank/DDBJ databases">
        <authorList>
            <person name="Seetharam A."/>
            <person name="Woodhouse M."/>
            <person name="Cannon E."/>
        </authorList>
    </citation>
    <scope>NUCLEOTIDE SEQUENCE [LARGE SCALE GENOMIC DNA]</scope>
    <source>
        <strain evidence="2">cv. B73</strain>
    </source>
</reference>
<name>A0A804QUT5_MAIZE</name>
<reference evidence="2" key="3">
    <citation type="submission" date="2021-05" db="UniProtKB">
        <authorList>
            <consortium name="EnsemblPlants"/>
        </authorList>
    </citation>
    <scope>IDENTIFICATION</scope>
    <source>
        <strain evidence="2">cv. B73</strain>
    </source>
</reference>
<proteinExistence type="predicted"/>
<evidence type="ECO:0000313" key="3">
    <source>
        <dbReference type="Proteomes" id="UP000007305"/>
    </source>
</evidence>
<reference evidence="3" key="1">
    <citation type="journal article" date="2009" name="Science">
        <title>The B73 maize genome: complexity, diversity, and dynamics.</title>
        <authorList>
            <person name="Schnable P.S."/>
            <person name="Ware D."/>
            <person name="Fulton R.S."/>
            <person name="Stein J.C."/>
            <person name="Wei F."/>
            <person name="Pasternak S."/>
            <person name="Liang C."/>
            <person name="Zhang J."/>
            <person name="Fulton L."/>
            <person name="Graves T.A."/>
            <person name="Minx P."/>
            <person name="Reily A.D."/>
            <person name="Courtney L."/>
            <person name="Kruchowski S.S."/>
            <person name="Tomlinson C."/>
            <person name="Strong C."/>
            <person name="Delehaunty K."/>
            <person name="Fronick C."/>
            <person name="Courtney B."/>
            <person name="Rock S.M."/>
            <person name="Belter E."/>
            <person name="Du F."/>
            <person name="Kim K."/>
            <person name="Abbott R.M."/>
            <person name="Cotton M."/>
            <person name="Levy A."/>
            <person name="Marchetto P."/>
            <person name="Ochoa K."/>
            <person name="Jackson S.M."/>
            <person name="Gillam B."/>
            <person name="Chen W."/>
            <person name="Yan L."/>
            <person name="Higginbotham J."/>
            <person name="Cardenas M."/>
            <person name="Waligorski J."/>
            <person name="Applebaum E."/>
            <person name="Phelps L."/>
            <person name="Falcone J."/>
            <person name="Kanchi K."/>
            <person name="Thane T."/>
            <person name="Scimone A."/>
            <person name="Thane N."/>
            <person name="Henke J."/>
            <person name="Wang T."/>
            <person name="Ruppert J."/>
            <person name="Shah N."/>
            <person name="Rotter K."/>
            <person name="Hodges J."/>
            <person name="Ingenthron E."/>
            <person name="Cordes M."/>
            <person name="Kohlberg S."/>
            <person name="Sgro J."/>
            <person name="Delgado B."/>
            <person name="Mead K."/>
            <person name="Chinwalla A."/>
            <person name="Leonard S."/>
            <person name="Crouse K."/>
            <person name="Collura K."/>
            <person name="Kudrna D."/>
            <person name="Currie J."/>
            <person name="He R."/>
            <person name="Angelova A."/>
            <person name="Rajasekar S."/>
            <person name="Mueller T."/>
            <person name="Lomeli R."/>
            <person name="Scara G."/>
            <person name="Ko A."/>
            <person name="Delaney K."/>
            <person name="Wissotski M."/>
            <person name="Lopez G."/>
            <person name="Campos D."/>
            <person name="Braidotti M."/>
            <person name="Ashley E."/>
            <person name="Golser W."/>
            <person name="Kim H."/>
            <person name="Lee S."/>
            <person name="Lin J."/>
            <person name="Dujmic Z."/>
            <person name="Kim W."/>
            <person name="Talag J."/>
            <person name="Zuccolo A."/>
            <person name="Fan C."/>
            <person name="Sebastian A."/>
            <person name="Kramer M."/>
            <person name="Spiegel L."/>
            <person name="Nascimento L."/>
            <person name="Zutavern T."/>
            <person name="Miller B."/>
            <person name="Ambroise C."/>
            <person name="Muller S."/>
            <person name="Spooner W."/>
            <person name="Narechania A."/>
            <person name="Ren L."/>
            <person name="Wei S."/>
            <person name="Kumari S."/>
            <person name="Faga B."/>
            <person name="Levy M.J."/>
            <person name="McMahan L."/>
            <person name="Van Buren P."/>
            <person name="Vaughn M.W."/>
            <person name="Ying K."/>
            <person name="Yeh C.-T."/>
            <person name="Emrich S.J."/>
            <person name="Jia Y."/>
            <person name="Kalyanaraman A."/>
            <person name="Hsia A.-P."/>
            <person name="Barbazuk W.B."/>
            <person name="Baucom R.S."/>
            <person name="Brutnell T.P."/>
            <person name="Carpita N.C."/>
            <person name="Chaparro C."/>
            <person name="Chia J.-M."/>
            <person name="Deragon J.-M."/>
            <person name="Estill J.C."/>
            <person name="Fu Y."/>
            <person name="Jeddeloh J.A."/>
            <person name="Han Y."/>
            <person name="Lee H."/>
            <person name="Li P."/>
            <person name="Lisch D.R."/>
            <person name="Liu S."/>
            <person name="Liu Z."/>
            <person name="Nagel D.H."/>
            <person name="McCann M.C."/>
            <person name="SanMiguel P."/>
            <person name="Myers A.M."/>
            <person name="Nettleton D."/>
            <person name="Nguyen J."/>
            <person name="Penning B.W."/>
            <person name="Ponnala L."/>
            <person name="Schneider K.L."/>
            <person name="Schwartz D.C."/>
            <person name="Sharma A."/>
            <person name="Soderlund C."/>
            <person name="Springer N.M."/>
            <person name="Sun Q."/>
            <person name="Wang H."/>
            <person name="Waterman M."/>
            <person name="Westerman R."/>
            <person name="Wolfgruber T.K."/>
            <person name="Yang L."/>
            <person name="Yu Y."/>
            <person name="Zhang L."/>
            <person name="Zhou S."/>
            <person name="Zhu Q."/>
            <person name="Bennetzen J.L."/>
            <person name="Dawe R.K."/>
            <person name="Jiang J."/>
            <person name="Jiang N."/>
            <person name="Presting G.G."/>
            <person name="Wessler S.R."/>
            <person name="Aluru S."/>
            <person name="Martienssen R.A."/>
            <person name="Clifton S.W."/>
            <person name="McCombie W.R."/>
            <person name="Wing R.A."/>
            <person name="Wilson R.K."/>
        </authorList>
    </citation>
    <scope>NUCLEOTIDE SEQUENCE [LARGE SCALE GENOMIC DNA]</scope>
    <source>
        <strain evidence="3">cv. B73</strain>
    </source>
</reference>
<dbReference type="AlphaFoldDB" id="A0A804QUT5"/>
<feature type="region of interest" description="Disordered" evidence="1">
    <location>
        <begin position="1"/>
        <end position="24"/>
    </location>
</feature>
<dbReference type="Gramene" id="Zm00001eb369230_T001">
    <property type="protein sequence ID" value="Zm00001eb369230_P001"/>
    <property type="gene ID" value="Zm00001eb369230"/>
</dbReference>
<keyword evidence="3" id="KW-1185">Reference proteome</keyword>
<dbReference type="EnsemblPlants" id="Zm00001eb369230_T001">
    <property type="protein sequence ID" value="Zm00001eb369230_P001"/>
    <property type="gene ID" value="Zm00001eb369230"/>
</dbReference>
<sequence>MAAPHPPTPIPSTEPQPVGVHTQKAPTCPRLCQRSCPAHPPAAPALSAPVMNCPLPCAPQKSRREIPPKPRHTLLRGVPFGSEALLGGNGVVVMEAKTLHLDVCVEPHAVLVLA</sequence>
<evidence type="ECO:0000313" key="2">
    <source>
        <dbReference type="EnsemblPlants" id="Zm00001eb369230_P001"/>
    </source>
</evidence>
<organism evidence="2 3">
    <name type="scientific">Zea mays</name>
    <name type="common">Maize</name>
    <dbReference type="NCBI Taxonomy" id="4577"/>
    <lineage>
        <taxon>Eukaryota</taxon>
        <taxon>Viridiplantae</taxon>
        <taxon>Streptophyta</taxon>
        <taxon>Embryophyta</taxon>
        <taxon>Tracheophyta</taxon>
        <taxon>Spermatophyta</taxon>
        <taxon>Magnoliopsida</taxon>
        <taxon>Liliopsida</taxon>
        <taxon>Poales</taxon>
        <taxon>Poaceae</taxon>
        <taxon>PACMAD clade</taxon>
        <taxon>Panicoideae</taxon>
        <taxon>Andropogonodae</taxon>
        <taxon>Andropogoneae</taxon>
        <taxon>Tripsacinae</taxon>
        <taxon>Zea</taxon>
    </lineage>
</organism>